<dbReference type="Pfam" id="PF07314">
    <property type="entry name" value="Lit"/>
    <property type="match status" value="1"/>
</dbReference>
<dbReference type="AlphaFoldDB" id="A0A2T0BQB4"/>
<accession>A0A2T0BQB4</accession>
<organism evidence="2 3">
    <name type="scientific">Clostridium luticellarii</name>
    <dbReference type="NCBI Taxonomy" id="1691940"/>
    <lineage>
        <taxon>Bacteria</taxon>
        <taxon>Bacillati</taxon>
        <taxon>Bacillota</taxon>
        <taxon>Clostridia</taxon>
        <taxon>Eubacteriales</taxon>
        <taxon>Clostridiaceae</taxon>
        <taxon>Clostridium</taxon>
    </lineage>
</organism>
<sequence>MSLQNCLSKRPYNIFQMFLSLIFALFIILISIKFTLMFKPLYYFDVQYLKIEKISGFSRTEIINNYNYIINYILNPAHVEFDLPSMHYSRYGQIHFEEVKRIFNYIDILLILTGIINAVGLYFNIRNRSFNFFKRTYLVLLAFITIPLIAFIINFNISFVVFHKIFFKNNYWLFDPKLDPIINILPQEFFYHSALLILIFISISILTLRVIYKKLA</sequence>
<reference evidence="2 3" key="1">
    <citation type="submission" date="2018-03" db="EMBL/GenBank/DDBJ databases">
        <title>Genome sequence of Clostridium luticellarii DSM 29923.</title>
        <authorList>
            <person name="Poehlein A."/>
            <person name="Daniel R."/>
        </authorList>
    </citation>
    <scope>NUCLEOTIDE SEQUENCE [LARGE SCALE GENOMIC DNA]</scope>
    <source>
        <strain evidence="2 3">DSM 29923</strain>
    </source>
</reference>
<comment type="caution">
    <text evidence="2">The sequence shown here is derived from an EMBL/GenBank/DDBJ whole genome shotgun (WGS) entry which is preliminary data.</text>
</comment>
<dbReference type="InterPro" id="IPR010178">
    <property type="entry name" value="Lit"/>
</dbReference>
<dbReference type="EMBL" id="PVXP01000009">
    <property type="protein sequence ID" value="PRR86032.1"/>
    <property type="molecule type" value="Genomic_DNA"/>
</dbReference>
<keyword evidence="1" id="KW-0472">Membrane</keyword>
<evidence type="ECO:0000313" key="3">
    <source>
        <dbReference type="Proteomes" id="UP000237798"/>
    </source>
</evidence>
<keyword evidence="1" id="KW-0812">Transmembrane</keyword>
<keyword evidence="1" id="KW-1133">Transmembrane helix</keyword>
<protein>
    <recommendedName>
        <fullName evidence="4">Integral membrane protein</fullName>
    </recommendedName>
</protein>
<name>A0A2T0BQB4_9CLOT</name>
<evidence type="ECO:0008006" key="4">
    <source>
        <dbReference type="Google" id="ProtNLM"/>
    </source>
</evidence>
<evidence type="ECO:0000256" key="1">
    <source>
        <dbReference type="SAM" id="Phobius"/>
    </source>
</evidence>
<feature type="transmembrane region" description="Helical" evidence="1">
    <location>
        <begin position="137"/>
        <end position="162"/>
    </location>
</feature>
<feature type="transmembrane region" description="Helical" evidence="1">
    <location>
        <begin position="189"/>
        <end position="212"/>
    </location>
</feature>
<evidence type="ECO:0000313" key="2">
    <source>
        <dbReference type="EMBL" id="PRR86032.1"/>
    </source>
</evidence>
<feature type="transmembrane region" description="Helical" evidence="1">
    <location>
        <begin position="12"/>
        <end position="32"/>
    </location>
</feature>
<proteinExistence type="predicted"/>
<dbReference type="Proteomes" id="UP000237798">
    <property type="component" value="Unassembled WGS sequence"/>
</dbReference>
<feature type="transmembrane region" description="Helical" evidence="1">
    <location>
        <begin position="102"/>
        <end position="125"/>
    </location>
</feature>
<gene>
    <name evidence="2" type="ORF">CLLU_10600</name>
</gene>
<dbReference type="NCBIfam" id="TIGR01906">
    <property type="entry name" value="integ_TIGR01906"/>
    <property type="match status" value="1"/>
</dbReference>
<keyword evidence="3" id="KW-1185">Reference proteome</keyword>